<evidence type="ECO:0000313" key="2">
    <source>
        <dbReference type="Proteomes" id="UP001428290"/>
    </source>
</evidence>
<sequence>MVTTHAAELAPPVVQTEAKHVVGNTAVYLELYPFLIDLMNILLEKDPTHYVIDLMLNIPDELLRESGFYARIFKRY</sequence>
<keyword evidence="2" id="KW-1185">Reference proteome</keyword>
<protein>
    <submittedName>
        <fullName evidence="1">Uncharacterized protein</fullName>
    </submittedName>
</protein>
<evidence type="ECO:0000313" key="1">
    <source>
        <dbReference type="EMBL" id="GAA5531420.1"/>
    </source>
</evidence>
<proteinExistence type="predicted"/>
<accession>A0ABP9X7Q0</accession>
<dbReference type="EMBL" id="BAABRU010000049">
    <property type="protein sequence ID" value="GAA5531420.1"/>
    <property type="molecule type" value="Genomic_DNA"/>
</dbReference>
<name>A0ABP9X7Q0_9CHLR</name>
<reference evidence="1 2" key="1">
    <citation type="submission" date="2024-02" db="EMBL/GenBank/DDBJ databases">
        <title>Herpetosiphon gulosus NBRC 112829.</title>
        <authorList>
            <person name="Ichikawa N."/>
            <person name="Katano-Makiyama Y."/>
            <person name="Hidaka K."/>
        </authorList>
    </citation>
    <scope>NUCLEOTIDE SEQUENCE [LARGE SCALE GENOMIC DNA]</scope>
    <source>
        <strain evidence="1 2">NBRC 112829</strain>
    </source>
</reference>
<dbReference type="RefSeq" id="WP_345724974.1">
    <property type="nucleotide sequence ID" value="NZ_BAABRU010000049.1"/>
</dbReference>
<gene>
    <name evidence="1" type="ORF">Hgul01_05245</name>
</gene>
<comment type="caution">
    <text evidence="1">The sequence shown here is derived from an EMBL/GenBank/DDBJ whole genome shotgun (WGS) entry which is preliminary data.</text>
</comment>
<dbReference type="Proteomes" id="UP001428290">
    <property type="component" value="Unassembled WGS sequence"/>
</dbReference>
<organism evidence="1 2">
    <name type="scientific">Herpetosiphon gulosus</name>
    <dbReference type="NCBI Taxonomy" id="1973496"/>
    <lineage>
        <taxon>Bacteria</taxon>
        <taxon>Bacillati</taxon>
        <taxon>Chloroflexota</taxon>
        <taxon>Chloroflexia</taxon>
        <taxon>Herpetosiphonales</taxon>
        <taxon>Herpetosiphonaceae</taxon>
        <taxon>Herpetosiphon</taxon>
    </lineage>
</organism>